<dbReference type="Proteomes" id="UP001327027">
    <property type="component" value="Unassembled WGS sequence"/>
</dbReference>
<name>A0ABU5ZTI1_9FLAO</name>
<gene>
    <name evidence="1" type="ORF">U6A24_07400</name>
</gene>
<accession>A0ABU5ZTI1</accession>
<proteinExistence type="predicted"/>
<evidence type="ECO:0000313" key="2">
    <source>
        <dbReference type="Proteomes" id="UP001327027"/>
    </source>
</evidence>
<comment type="caution">
    <text evidence="1">The sequence shown here is derived from an EMBL/GenBank/DDBJ whole genome shotgun (WGS) entry which is preliminary data.</text>
</comment>
<evidence type="ECO:0008006" key="3">
    <source>
        <dbReference type="Google" id="ProtNLM"/>
    </source>
</evidence>
<reference evidence="1 2" key="1">
    <citation type="journal article" date="2013" name="Int. J. Syst. Evol. Microbiol.">
        <title>Aquimarina gracilis sp. nov., isolated from the gut microflora of a mussel, Mytilus coruscus, and emended description of Aquimarina spongiae.</title>
        <authorList>
            <person name="Park S.C."/>
            <person name="Choe H.N."/>
            <person name="Baik K.S."/>
            <person name="Seong C.N."/>
        </authorList>
    </citation>
    <scope>NUCLEOTIDE SEQUENCE [LARGE SCALE GENOMIC DNA]</scope>
    <source>
        <strain evidence="1 2">PSC32</strain>
    </source>
</reference>
<protein>
    <recommendedName>
        <fullName evidence="3">Natural product</fullName>
    </recommendedName>
</protein>
<evidence type="ECO:0000313" key="1">
    <source>
        <dbReference type="EMBL" id="MEB3345278.1"/>
    </source>
</evidence>
<keyword evidence="2" id="KW-1185">Reference proteome</keyword>
<dbReference type="RefSeq" id="WP_324179307.1">
    <property type="nucleotide sequence ID" value="NZ_BAABAW010000008.1"/>
</dbReference>
<dbReference type="EMBL" id="JAYKLX010000003">
    <property type="protein sequence ID" value="MEB3345278.1"/>
    <property type="molecule type" value="Genomic_DNA"/>
</dbReference>
<organism evidence="1 2">
    <name type="scientific">Aquimarina gracilis</name>
    <dbReference type="NCBI Taxonomy" id="874422"/>
    <lineage>
        <taxon>Bacteria</taxon>
        <taxon>Pseudomonadati</taxon>
        <taxon>Bacteroidota</taxon>
        <taxon>Flavobacteriia</taxon>
        <taxon>Flavobacteriales</taxon>
        <taxon>Flavobacteriaceae</taxon>
        <taxon>Aquimarina</taxon>
    </lineage>
</organism>
<sequence>MNTNQGEKKLILEKITIAKLESLASIKGGAPVQLTVPAVTITCSEEGECGTAIKWPVSTVTEPIGA</sequence>